<dbReference type="InterPro" id="IPR014743">
    <property type="entry name" value="Cl-channel_core"/>
</dbReference>
<comment type="caution">
    <text evidence="2">The sequence shown here is derived from an EMBL/GenBank/DDBJ whole genome shotgun (WGS) entry which is preliminary data.</text>
</comment>
<dbReference type="RefSeq" id="WP_220203688.1">
    <property type="nucleotide sequence ID" value="NZ_BNJK01000001.1"/>
</dbReference>
<gene>
    <name evidence="2" type="ORF">KSF_029240</name>
</gene>
<keyword evidence="1" id="KW-1133">Transmembrane helix</keyword>
<accession>A0A8J3IEJ5</accession>
<proteinExistence type="predicted"/>
<dbReference type="EMBL" id="BNJK01000001">
    <property type="protein sequence ID" value="GHO92876.1"/>
    <property type="molecule type" value="Genomic_DNA"/>
</dbReference>
<evidence type="ECO:0000256" key="1">
    <source>
        <dbReference type="SAM" id="Phobius"/>
    </source>
</evidence>
<feature type="transmembrane region" description="Helical" evidence="1">
    <location>
        <begin position="86"/>
        <end position="104"/>
    </location>
</feature>
<keyword evidence="1" id="KW-0812">Transmembrane</keyword>
<dbReference type="Proteomes" id="UP000597444">
    <property type="component" value="Unassembled WGS sequence"/>
</dbReference>
<feature type="transmembrane region" description="Helical" evidence="1">
    <location>
        <begin position="41"/>
        <end position="66"/>
    </location>
</feature>
<protein>
    <submittedName>
        <fullName evidence="2">Uncharacterized protein</fullName>
    </submittedName>
</protein>
<feature type="transmembrane region" description="Helical" evidence="1">
    <location>
        <begin position="12"/>
        <end position="29"/>
    </location>
</feature>
<keyword evidence="3" id="KW-1185">Reference proteome</keyword>
<organism evidence="2 3">
    <name type="scientific">Reticulibacter mediterranei</name>
    <dbReference type="NCBI Taxonomy" id="2778369"/>
    <lineage>
        <taxon>Bacteria</taxon>
        <taxon>Bacillati</taxon>
        <taxon>Chloroflexota</taxon>
        <taxon>Ktedonobacteria</taxon>
        <taxon>Ktedonobacterales</taxon>
        <taxon>Reticulibacteraceae</taxon>
        <taxon>Reticulibacter</taxon>
    </lineage>
</organism>
<keyword evidence="1" id="KW-0472">Membrane</keyword>
<reference evidence="2" key="1">
    <citation type="submission" date="2020-10" db="EMBL/GenBank/DDBJ databases">
        <title>Taxonomic study of unclassified bacteria belonging to the class Ktedonobacteria.</title>
        <authorList>
            <person name="Yabe S."/>
            <person name="Wang C.M."/>
            <person name="Zheng Y."/>
            <person name="Sakai Y."/>
            <person name="Cavaletti L."/>
            <person name="Monciardini P."/>
            <person name="Donadio S."/>
        </authorList>
    </citation>
    <scope>NUCLEOTIDE SEQUENCE</scope>
    <source>
        <strain evidence="2">ID150040</strain>
    </source>
</reference>
<dbReference type="AlphaFoldDB" id="A0A8J3IEJ5"/>
<evidence type="ECO:0000313" key="2">
    <source>
        <dbReference type="EMBL" id="GHO92876.1"/>
    </source>
</evidence>
<dbReference type="SUPFAM" id="SSF81340">
    <property type="entry name" value="Clc chloride channel"/>
    <property type="match status" value="1"/>
</dbReference>
<sequence length="170" mass="18335">METDTTRSDIGRTLLFAGLGSALVAGLLMRLATVTILQYDVIANILCVSTAIGSGLVAPLFWWSFIVKPRQLTILRGTLAGMATSIVAYPVIWCMIAVLAFFFIKQPEYGINLGEMVQGGIYGNLVSALFLAYWSFVSGLWIPLLAIGALVGQGLVIIQGKVREQLNLVP</sequence>
<evidence type="ECO:0000313" key="3">
    <source>
        <dbReference type="Proteomes" id="UP000597444"/>
    </source>
</evidence>
<name>A0A8J3IEJ5_9CHLR</name>